<name>A0A1H7RFX3_9BACT</name>
<keyword evidence="5" id="KW-0732">Signal</keyword>
<keyword evidence="7 8" id="KW-0408">Iron</keyword>
<reference evidence="10 11" key="1">
    <citation type="submission" date="2016-10" db="EMBL/GenBank/DDBJ databases">
        <authorList>
            <person name="de Groot N.N."/>
        </authorList>
    </citation>
    <scope>NUCLEOTIDE SEQUENCE [LARGE SCALE GENOMIC DNA]</scope>
    <source>
        <strain evidence="10 11">DSM 21039</strain>
    </source>
</reference>
<dbReference type="GO" id="GO:0009055">
    <property type="term" value="F:electron transfer activity"/>
    <property type="evidence" value="ECO:0007669"/>
    <property type="project" value="InterPro"/>
</dbReference>
<protein>
    <submittedName>
        <fullName evidence="10">Quinoprotein glucose dehydrogenase</fullName>
    </submittedName>
</protein>
<feature type="domain" description="Cytochrome c" evidence="9">
    <location>
        <begin position="475"/>
        <end position="549"/>
    </location>
</feature>
<dbReference type="GO" id="GO:0046872">
    <property type="term" value="F:metal ion binding"/>
    <property type="evidence" value="ECO:0007669"/>
    <property type="project" value="UniProtKB-KW"/>
</dbReference>
<dbReference type="Pfam" id="PF01011">
    <property type="entry name" value="PQQ"/>
    <property type="match status" value="2"/>
</dbReference>
<dbReference type="RefSeq" id="WP_089910226.1">
    <property type="nucleotide sequence ID" value="NZ_FOBB01000002.1"/>
</dbReference>
<dbReference type="InterPro" id="IPR018391">
    <property type="entry name" value="PQQ_b-propeller_rpt"/>
</dbReference>
<evidence type="ECO:0000256" key="4">
    <source>
        <dbReference type="ARBA" id="ARBA00022723"/>
    </source>
</evidence>
<dbReference type="Proteomes" id="UP000198984">
    <property type="component" value="Unassembled WGS sequence"/>
</dbReference>
<evidence type="ECO:0000256" key="3">
    <source>
        <dbReference type="ARBA" id="ARBA00022617"/>
    </source>
</evidence>
<evidence type="ECO:0000256" key="6">
    <source>
        <dbReference type="ARBA" id="ARBA00023002"/>
    </source>
</evidence>
<organism evidence="10 11">
    <name type="scientific">Chitinophaga rupis</name>
    <dbReference type="NCBI Taxonomy" id="573321"/>
    <lineage>
        <taxon>Bacteria</taxon>
        <taxon>Pseudomonadati</taxon>
        <taxon>Bacteroidota</taxon>
        <taxon>Chitinophagia</taxon>
        <taxon>Chitinophagales</taxon>
        <taxon>Chitinophagaceae</taxon>
        <taxon>Chitinophaga</taxon>
    </lineage>
</organism>
<dbReference type="InterPro" id="IPR011047">
    <property type="entry name" value="Quinoprotein_ADH-like_sf"/>
</dbReference>
<evidence type="ECO:0000313" key="11">
    <source>
        <dbReference type="Proteomes" id="UP000198984"/>
    </source>
</evidence>
<accession>A0A1H7RFX3</accession>
<dbReference type="InterPro" id="IPR002372">
    <property type="entry name" value="PQQ_rpt_dom"/>
</dbReference>
<dbReference type="EMBL" id="FOBB01000002">
    <property type="protein sequence ID" value="SEL58985.1"/>
    <property type="molecule type" value="Genomic_DNA"/>
</dbReference>
<evidence type="ECO:0000256" key="7">
    <source>
        <dbReference type="ARBA" id="ARBA00023004"/>
    </source>
</evidence>
<sequence>MRLKQRKRGISKVWVVLVLFACNVTVKSGRHTSWQQYGGGADQSRFMELKQLTKANVSRLQVAWSYPTADSVQYLFSPVIIDTVMYLLAKNNSLVALNAATGKELWIHANLGGITWRGINYWESKDKKDRRLIFCLNNTLQEIDAATGKSIANFGTNGYVSLKEGLGRDPNTFSRVQSTTPGAVFENLILLGSSPGENLFSAPGHLRAYNIITGKLEWVFHTIPHPGEYGYDTWPKDAYKYVGGVNTWGEISVDAQRGIAYFPVGSPTYDYYGADRAGSNLFGNCLLALDARTGKRLWHYQTVHHDLWDYDLTAAPQLIRVKHEGKWVDAVAQATKQGFLFVFDRVTGQPLWPVEERPVPSSDMPGEETWPTQPVPTVIPPFTRHVVRKDDLNPYFTPEQKQHWEKRIAAARTGLFTPPSDQYETMIIPGATGGANLGNSAANPGKGLVYVASMDYASVFKLEKLMPNEGPMTAARNNRAQAVYAQYCQSCHGANRGGGLGPSLLNLGTRVPLENFKTILATGKGQMPGFQHIDEKSVTDLYGFLAGIQSNEAMRARPPKPEPLMPAGPVVASGGIAAPDSIAGRSSKMMRTYPEGVKAPEDHYTTDYGLQYSNLMSPLWSSITAYDLNTGTVKWRAPLGQDERIAKLGGKGTGIPIGSQRKGMIVTSTGLLFATAKGGRLYAFDADNGQVLWTGNLSWETQGLPAMYQVKGRQYIVVSANAPFTNETIDRSNAPGALPRSYVVYALPE</sequence>
<evidence type="ECO:0000259" key="9">
    <source>
        <dbReference type="PROSITE" id="PS51007"/>
    </source>
</evidence>
<dbReference type="GO" id="GO:0016491">
    <property type="term" value="F:oxidoreductase activity"/>
    <property type="evidence" value="ECO:0007669"/>
    <property type="project" value="UniProtKB-KW"/>
</dbReference>
<proteinExistence type="inferred from homology"/>
<dbReference type="PANTHER" id="PTHR32303">
    <property type="entry name" value="QUINOPROTEIN ALCOHOL DEHYDROGENASE (CYTOCHROME C)"/>
    <property type="match status" value="1"/>
</dbReference>
<dbReference type="AlphaFoldDB" id="A0A1H7RFX3"/>
<dbReference type="STRING" id="573321.SAMN04488505_102622"/>
<keyword evidence="3 8" id="KW-0349">Heme</keyword>
<comment type="cofactor">
    <cofactor evidence="1">
        <name>pyrroloquinoline quinone</name>
        <dbReference type="ChEBI" id="CHEBI:58442"/>
    </cofactor>
</comment>
<keyword evidence="4 8" id="KW-0479">Metal-binding</keyword>
<dbReference type="Gene3D" id="1.10.760.10">
    <property type="entry name" value="Cytochrome c-like domain"/>
    <property type="match status" value="1"/>
</dbReference>
<gene>
    <name evidence="10" type="ORF">SAMN04488505_102622</name>
</gene>
<evidence type="ECO:0000313" key="10">
    <source>
        <dbReference type="EMBL" id="SEL58985.1"/>
    </source>
</evidence>
<evidence type="ECO:0000256" key="8">
    <source>
        <dbReference type="PROSITE-ProRule" id="PRU00433"/>
    </source>
</evidence>
<dbReference type="SMART" id="SM00564">
    <property type="entry name" value="PQQ"/>
    <property type="match status" value="5"/>
</dbReference>
<dbReference type="SUPFAM" id="SSF50998">
    <property type="entry name" value="Quinoprotein alcohol dehydrogenase-like"/>
    <property type="match status" value="1"/>
</dbReference>
<evidence type="ECO:0000256" key="5">
    <source>
        <dbReference type="ARBA" id="ARBA00022729"/>
    </source>
</evidence>
<dbReference type="OrthoDB" id="7012117at2"/>
<dbReference type="Gene3D" id="2.140.10.10">
    <property type="entry name" value="Quinoprotein alcohol dehydrogenase-like superfamily"/>
    <property type="match status" value="2"/>
</dbReference>
<comment type="similarity">
    <text evidence="2">Belongs to the bacterial PQQ dehydrogenase family.</text>
</comment>
<dbReference type="InterPro" id="IPR009056">
    <property type="entry name" value="Cyt_c-like_dom"/>
</dbReference>
<keyword evidence="6" id="KW-0560">Oxidoreductase</keyword>
<evidence type="ECO:0000256" key="1">
    <source>
        <dbReference type="ARBA" id="ARBA00001931"/>
    </source>
</evidence>
<evidence type="ECO:0000256" key="2">
    <source>
        <dbReference type="ARBA" id="ARBA00008156"/>
    </source>
</evidence>
<dbReference type="PANTHER" id="PTHR32303:SF4">
    <property type="entry name" value="QUINOPROTEIN GLUCOSE DEHYDROGENASE"/>
    <property type="match status" value="1"/>
</dbReference>
<dbReference type="GO" id="GO:0020037">
    <property type="term" value="F:heme binding"/>
    <property type="evidence" value="ECO:0007669"/>
    <property type="project" value="InterPro"/>
</dbReference>
<dbReference type="SUPFAM" id="SSF46626">
    <property type="entry name" value="Cytochrome c"/>
    <property type="match status" value="1"/>
</dbReference>
<keyword evidence="11" id="KW-1185">Reference proteome</keyword>
<dbReference type="InterPro" id="IPR036909">
    <property type="entry name" value="Cyt_c-like_dom_sf"/>
</dbReference>
<dbReference type="PROSITE" id="PS51007">
    <property type="entry name" value="CYTC"/>
    <property type="match status" value="1"/>
</dbReference>